<dbReference type="CDD" id="cd14789">
    <property type="entry name" value="Tiki"/>
    <property type="match status" value="1"/>
</dbReference>
<name>I2BBK8_SHIBC</name>
<organism evidence="2 3">
    <name type="scientific">Shimwellia blattae (strain ATCC 29907 / DSM 4481 / JCM 1650 / NBRC 105725 / CDC 9005-74)</name>
    <name type="common">Escherichia blattae</name>
    <dbReference type="NCBI Taxonomy" id="630626"/>
    <lineage>
        <taxon>Bacteria</taxon>
        <taxon>Pseudomonadati</taxon>
        <taxon>Pseudomonadota</taxon>
        <taxon>Gammaproteobacteria</taxon>
        <taxon>Enterobacterales</taxon>
        <taxon>Enterobacteriaceae</taxon>
        <taxon>Shimwellia</taxon>
    </lineage>
</organism>
<dbReference type="AlphaFoldDB" id="I2BBK8"/>
<dbReference type="KEGG" id="ebt:EBL_c28420"/>
<dbReference type="HOGENOM" id="CLU_057525_3_0_6"/>
<dbReference type="Proteomes" id="UP000001955">
    <property type="component" value="Chromosome"/>
</dbReference>
<gene>
    <name evidence="2" type="primary">ybaP</name>
    <name evidence="2" type="ordered locus">EBL_c28420</name>
</gene>
<evidence type="ECO:0000313" key="3">
    <source>
        <dbReference type="Proteomes" id="UP000001955"/>
    </source>
</evidence>
<dbReference type="EMBL" id="CP001560">
    <property type="protein sequence ID" value="AFJ47912.1"/>
    <property type="molecule type" value="Genomic_DNA"/>
</dbReference>
<keyword evidence="1" id="KW-0812">Transmembrane</keyword>
<dbReference type="PANTHER" id="PTHR40590:SF1">
    <property type="entry name" value="CYTOPLASMIC PROTEIN"/>
    <property type="match status" value="1"/>
</dbReference>
<dbReference type="eggNOG" id="COG3735">
    <property type="taxonomic scope" value="Bacteria"/>
</dbReference>
<dbReference type="Pfam" id="PF01963">
    <property type="entry name" value="TraB_PrgY_gumN"/>
    <property type="match status" value="1"/>
</dbReference>
<dbReference type="STRING" id="630626.EBL_c28420"/>
<dbReference type="InterPro" id="IPR002816">
    <property type="entry name" value="TraB/PrgY/GumN_fam"/>
</dbReference>
<keyword evidence="1" id="KW-1133">Transmembrane helix</keyword>
<sequence length="265" mass="29765">MRMLSTIRRYLVHLRGGGESWPAVDITLPGQRHFHLVGSIHMGTRDMAPLPARLLEKLRHCDGLIVEADITHSDSPFPPEPDRPPLHTRLSPPLWQQLCLLTDELALPIYSIDTLPAWRVALVLQIYQARQLGLYPEYGIDSQLLTAAHSQGIAVQELEGAERQVALLTTLDDDGMGLLSDTLTHWHTNARLMQIMISWWLSSPPRGDHVALPNTFGEALYDVLMLQRNRAWQRYLSALPAGNYMVAVGALHLYGENNLPGMLRP</sequence>
<dbReference type="OrthoDB" id="357294at2"/>
<dbReference type="PANTHER" id="PTHR40590">
    <property type="entry name" value="CYTOPLASMIC PROTEIN-RELATED"/>
    <property type="match status" value="1"/>
</dbReference>
<evidence type="ECO:0000256" key="1">
    <source>
        <dbReference type="SAM" id="Phobius"/>
    </source>
</evidence>
<protein>
    <submittedName>
        <fullName evidence="2">Putative ligase</fullName>
    </submittedName>
</protein>
<keyword evidence="1" id="KW-0472">Membrane</keyword>
<dbReference type="GO" id="GO:0016874">
    <property type="term" value="F:ligase activity"/>
    <property type="evidence" value="ECO:0007669"/>
    <property type="project" value="UniProtKB-KW"/>
</dbReference>
<keyword evidence="3" id="KW-1185">Reference proteome</keyword>
<dbReference type="PATRIC" id="fig|630626.3.peg.2758"/>
<evidence type="ECO:0000313" key="2">
    <source>
        <dbReference type="EMBL" id="AFJ47912.1"/>
    </source>
</evidence>
<dbReference type="RefSeq" id="WP_014716123.1">
    <property type="nucleotide sequence ID" value="NC_017910.1"/>
</dbReference>
<accession>I2BBK8</accession>
<proteinExistence type="predicted"/>
<reference evidence="2 3" key="1">
    <citation type="journal article" date="2012" name="J. Bacteriol.">
        <title>Complete genome sequence of the B12-producing Shimwellia blattae strain DSM 4481, isolated from a cockroach.</title>
        <authorList>
            <person name="Brzuszkiewicz E."/>
            <person name="Waschkowitz T."/>
            <person name="Wiezer A."/>
            <person name="Daniel R."/>
        </authorList>
    </citation>
    <scope>NUCLEOTIDE SEQUENCE [LARGE SCALE GENOMIC DNA]</scope>
    <source>
        <strain evidence="3">ATCC 29907 / DSM 4481 / JCM 1650 / NBRC 105725 / CDC 9005-74</strain>
    </source>
</reference>
<dbReference type="InterPro" id="IPR047111">
    <property type="entry name" value="YbaP-like"/>
</dbReference>
<feature type="transmembrane region" description="Helical" evidence="1">
    <location>
        <begin position="235"/>
        <end position="255"/>
    </location>
</feature>
<keyword evidence="2" id="KW-0436">Ligase</keyword>